<dbReference type="PROSITE" id="PS50297">
    <property type="entry name" value="ANK_REP_REGION"/>
    <property type="match status" value="1"/>
</dbReference>
<comment type="similarity">
    <text evidence="7">Belongs to the SOWAH family.</text>
</comment>
<protein>
    <recommendedName>
        <fullName evidence="8">Cyclin-I</fullName>
    </recommendedName>
</protein>
<gene>
    <name evidence="13" type="ORF">JZ751_012227</name>
</gene>
<dbReference type="EMBL" id="JAFBMS010000003">
    <property type="protein sequence ID" value="KAG9354103.1"/>
    <property type="molecule type" value="Genomic_DNA"/>
</dbReference>
<dbReference type="Proteomes" id="UP000824540">
    <property type="component" value="Unassembled WGS sequence"/>
</dbReference>
<keyword evidence="14" id="KW-1185">Reference proteome</keyword>
<proteinExistence type="inferred from homology"/>
<dbReference type="InterPro" id="IPR036915">
    <property type="entry name" value="Cyclin-like_sf"/>
</dbReference>
<organism evidence="13 14">
    <name type="scientific">Albula glossodonta</name>
    <name type="common">roundjaw bonefish</name>
    <dbReference type="NCBI Taxonomy" id="121402"/>
    <lineage>
        <taxon>Eukaryota</taxon>
        <taxon>Metazoa</taxon>
        <taxon>Chordata</taxon>
        <taxon>Craniata</taxon>
        <taxon>Vertebrata</taxon>
        <taxon>Euteleostomi</taxon>
        <taxon>Actinopterygii</taxon>
        <taxon>Neopterygii</taxon>
        <taxon>Teleostei</taxon>
        <taxon>Albuliformes</taxon>
        <taxon>Albulidae</taxon>
        <taxon>Albula</taxon>
    </lineage>
</organism>
<dbReference type="InterPro" id="IPR058889">
    <property type="entry name" value="WHD_SOWAHA-C"/>
</dbReference>
<dbReference type="InterPro" id="IPR002110">
    <property type="entry name" value="Ankyrin_rpt"/>
</dbReference>
<evidence type="ECO:0000313" key="14">
    <source>
        <dbReference type="Proteomes" id="UP000824540"/>
    </source>
</evidence>
<dbReference type="InterPro" id="IPR036770">
    <property type="entry name" value="Ankyrin_rpt-contain_sf"/>
</dbReference>
<dbReference type="Gene3D" id="1.25.40.20">
    <property type="entry name" value="Ankyrin repeat-containing domain"/>
    <property type="match status" value="1"/>
</dbReference>
<dbReference type="Gene3D" id="1.10.472.10">
    <property type="entry name" value="Cyclin-like"/>
    <property type="match status" value="2"/>
</dbReference>
<feature type="region of interest" description="Disordered" evidence="11">
    <location>
        <begin position="693"/>
        <end position="720"/>
    </location>
</feature>
<keyword evidence="4 9" id="KW-0040">ANK repeat</keyword>
<feature type="non-terminal residue" evidence="13">
    <location>
        <position position="1075"/>
    </location>
</feature>
<evidence type="ECO:0000256" key="2">
    <source>
        <dbReference type="ARBA" id="ARBA00022618"/>
    </source>
</evidence>
<dbReference type="SUPFAM" id="SSF48403">
    <property type="entry name" value="Ankyrin repeat"/>
    <property type="match status" value="1"/>
</dbReference>
<dbReference type="Pfam" id="PF00134">
    <property type="entry name" value="Cyclin_N"/>
    <property type="match status" value="1"/>
</dbReference>
<evidence type="ECO:0000256" key="5">
    <source>
        <dbReference type="ARBA" id="ARBA00023127"/>
    </source>
</evidence>
<dbReference type="OrthoDB" id="769138at2759"/>
<evidence type="ECO:0000313" key="13">
    <source>
        <dbReference type="EMBL" id="KAG9354103.1"/>
    </source>
</evidence>
<evidence type="ECO:0000256" key="6">
    <source>
        <dbReference type="ARBA" id="ARBA00023306"/>
    </source>
</evidence>
<dbReference type="PANTHER" id="PTHR14491:SF3">
    <property type="entry name" value="ANKYRIN REPEAT DOMAIN-CONTAINING PROTEIN SOWAHB"/>
    <property type="match status" value="1"/>
</dbReference>
<dbReference type="InterPro" id="IPR048258">
    <property type="entry name" value="Cyclins_cyclin-box"/>
</dbReference>
<dbReference type="SMART" id="SM00385">
    <property type="entry name" value="CYCLIN"/>
    <property type="match status" value="1"/>
</dbReference>
<comment type="caution">
    <text evidence="13">The sequence shown here is derived from an EMBL/GenBank/DDBJ whole genome shotgun (WGS) entry which is preliminary data.</text>
</comment>
<sequence length="1075" mass="119739">MKFAEPLESQRLSFLLEKATSREAKMWKVYVPKNPFSQDTDISPALRDEAVRWLSDLHGSLKLYPETLSLAISVLDRFLAVVKARPKYLRCIAIACFFLAAKTTEEDERIPALRDLARTSSCGCSPSEILRMERIVLDKLNWDLHTATPLEFLQIFHAMVLSCKSQFLAGLLGVSPSQHMSLLTRQLHHCLADHTMLQIKGSMLALALITLELEKCCPDWLALTINLLKKAQIDSSQLICCRELVARCLSSQEASLPPNTVYIYQPQSHSLASCEWAAVAPEELPVPSPHEPARGRGHPWGPALSLLTHPPSHVHRHSIRLHCKPSTKRKVEEMEVDEFYDGIKRLYNEDSVQDGVEGQGQACSTSLVRQEGSSSPCPPLQPFLREDENRAQNRELFKRFVNSVAVVKQEEGVSCIVLRKKYLGLAQYVGDTPSLETSGEKTSNQRPKEVSVKVDVRNTPEKGQATDFKVKDTLPDYHLVTRSNGSLPRSKDRHTRQSEDSNGEPTLFDPQSVRHSLPLQNARSHSPTGFAEHHRIGLSTSHGNLLMPSYRDREWALDSPKEEWSSDDSLNYKELSCEQGVKVREMLRRAQEARLLSQLHRAERKVTPLHHSTGNLDDQEPEAVPESSVLSTAVPLRPGARRTRSQLRSRMCRSLGADLDQPFFEDGVSARLNRLQLLSSSLSINYSTSSRATSYGDVSSPDVPSGRMQSLNNGSSVHRSSMVPLEPKEHDWLVKAAAGTWPDIYSLFREEPSLLNKRDFISGYTVLHWIAKHGDHRVLNTLWYGVNKMGMKLDVDTTTTCGYTPLHLAAIHGHKKLIRLLVHKFKANVALRDTSGKKPWQYIGRAGPRDLLQLLGAPLSITGVRAAQEPPSSEKLMTRPVTMSPKVKRHSSIAAFLKHKSLMRIPGNSESFVEVTVVERVGGEEEGAGVALSDQQRRLQADEQPVFAQLGRGEVPSQDVQHHLLPPVQVLLQLPGILVLTAQPPPLLLQGLLQAARAFSTRASCPHSDSSRLTIFSRSPMNMRYLSTSLALQRSCTSTSTRPSSALNLFCSSTSPSLSIRSKATLCDRAFTSST</sequence>
<comment type="similarity">
    <text evidence="1 10">Belongs to the cyclin family.</text>
</comment>
<evidence type="ECO:0000256" key="8">
    <source>
        <dbReference type="ARBA" id="ARBA00073755"/>
    </source>
</evidence>
<dbReference type="Pfam" id="PF25877">
    <property type="entry name" value="WHD_SOWAH"/>
    <property type="match status" value="1"/>
</dbReference>
<feature type="compositionally biased region" description="Polar residues" evidence="11">
    <location>
        <begin position="707"/>
        <end position="719"/>
    </location>
</feature>
<dbReference type="CDD" id="cd20526">
    <property type="entry name" value="CYCLIN_CCNI-like"/>
    <property type="match status" value="1"/>
</dbReference>
<dbReference type="FunFam" id="1.10.472.10:FF:000006">
    <property type="entry name" value="Cyclin I"/>
    <property type="match status" value="1"/>
</dbReference>
<dbReference type="GO" id="GO:0051301">
    <property type="term" value="P:cell division"/>
    <property type="evidence" value="ECO:0007669"/>
    <property type="project" value="UniProtKB-KW"/>
</dbReference>
<keyword evidence="2" id="KW-0132">Cell division</keyword>
<dbReference type="PANTHER" id="PTHR14491">
    <property type="entry name" value="SOSONDOWAH, ISOFORM G"/>
    <property type="match status" value="1"/>
</dbReference>
<dbReference type="FunFam" id="1.10.472.10:FF:000052">
    <property type="entry name" value="cyclin-I isoform X1"/>
    <property type="match status" value="1"/>
</dbReference>
<dbReference type="SUPFAM" id="SSF47954">
    <property type="entry name" value="Cyclin-like"/>
    <property type="match status" value="1"/>
</dbReference>
<feature type="repeat" description="ANK" evidence="9">
    <location>
        <begin position="801"/>
        <end position="822"/>
    </location>
</feature>
<feature type="domain" description="Cyclin-like" evidence="12">
    <location>
        <begin position="52"/>
        <end position="138"/>
    </location>
</feature>
<evidence type="ECO:0000256" key="11">
    <source>
        <dbReference type="SAM" id="MobiDB-lite"/>
    </source>
</evidence>
<reference evidence="13" key="1">
    <citation type="thesis" date="2021" institute="BYU ScholarsArchive" country="Provo, UT, USA">
        <title>Applications of and Algorithms for Genome Assembly and Genomic Analyses with an Emphasis on Marine Teleosts.</title>
        <authorList>
            <person name="Pickett B.D."/>
        </authorList>
    </citation>
    <scope>NUCLEOTIDE SEQUENCE</scope>
    <source>
        <strain evidence="13">HI-2016</strain>
    </source>
</reference>
<dbReference type="InterPro" id="IPR006671">
    <property type="entry name" value="Cyclin_N"/>
</dbReference>
<evidence type="ECO:0000256" key="3">
    <source>
        <dbReference type="ARBA" id="ARBA00022737"/>
    </source>
</evidence>
<feature type="region of interest" description="Disordered" evidence="11">
    <location>
        <begin position="431"/>
        <end position="452"/>
    </location>
</feature>
<evidence type="ECO:0000256" key="1">
    <source>
        <dbReference type="ARBA" id="ARBA00008742"/>
    </source>
</evidence>
<dbReference type="InterPro" id="IPR013763">
    <property type="entry name" value="Cyclin-like_dom"/>
</dbReference>
<keyword evidence="3" id="KW-0677">Repeat</keyword>
<evidence type="ECO:0000259" key="12">
    <source>
        <dbReference type="SMART" id="SM00385"/>
    </source>
</evidence>
<dbReference type="Pfam" id="PF12796">
    <property type="entry name" value="Ank_2"/>
    <property type="match status" value="1"/>
</dbReference>
<accession>A0A8T2PRX0</accession>
<evidence type="ECO:0000256" key="9">
    <source>
        <dbReference type="PROSITE-ProRule" id="PRU00023"/>
    </source>
</evidence>
<keyword evidence="5 10" id="KW-0195">Cyclin</keyword>
<keyword evidence="6" id="KW-0131">Cell cycle</keyword>
<dbReference type="AlphaFoldDB" id="A0A8T2PRX0"/>
<evidence type="ECO:0000256" key="10">
    <source>
        <dbReference type="RuleBase" id="RU000383"/>
    </source>
</evidence>
<dbReference type="PROSITE" id="PS00292">
    <property type="entry name" value="CYCLINS"/>
    <property type="match status" value="1"/>
</dbReference>
<evidence type="ECO:0000256" key="7">
    <source>
        <dbReference type="ARBA" id="ARBA00038122"/>
    </source>
</evidence>
<feature type="compositionally biased region" description="Polar residues" evidence="11">
    <location>
        <begin position="434"/>
        <end position="445"/>
    </location>
</feature>
<evidence type="ECO:0000256" key="4">
    <source>
        <dbReference type="ARBA" id="ARBA00023043"/>
    </source>
</evidence>
<feature type="region of interest" description="Disordered" evidence="11">
    <location>
        <begin position="607"/>
        <end position="630"/>
    </location>
</feature>
<name>A0A8T2PRX0_9TELE</name>
<feature type="region of interest" description="Disordered" evidence="11">
    <location>
        <begin position="479"/>
        <end position="512"/>
    </location>
</feature>
<dbReference type="SMART" id="SM00248">
    <property type="entry name" value="ANK"/>
    <property type="match status" value="2"/>
</dbReference>
<dbReference type="PROSITE" id="PS50088">
    <property type="entry name" value="ANK_REPEAT"/>
    <property type="match status" value="1"/>
</dbReference>